<feature type="signal peptide" evidence="3">
    <location>
        <begin position="1"/>
        <end position="21"/>
    </location>
</feature>
<dbReference type="RefSeq" id="WP_216125394.1">
    <property type="nucleotide sequence ID" value="NZ_CP086239.1"/>
</dbReference>
<evidence type="ECO:0000256" key="2">
    <source>
        <dbReference type="SAM" id="MobiDB-lite"/>
    </source>
</evidence>
<feature type="compositionally biased region" description="Low complexity" evidence="2">
    <location>
        <begin position="104"/>
        <end position="125"/>
    </location>
</feature>
<evidence type="ECO:0000313" key="6">
    <source>
        <dbReference type="Proteomes" id="UP001164733"/>
    </source>
</evidence>
<reference evidence="5" key="1">
    <citation type="submission" date="2021-11" db="EMBL/GenBank/DDBJ databases">
        <title>Clostridia strains as spoilage organisms.</title>
        <authorList>
            <person name="Wambui J."/>
            <person name="Stevens M.J.A."/>
            <person name="Stephan R."/>
        </authorList>
    </citation>
    <scope>NUCLEOTIDE SEQUENCE</scope>
    <source>
        <strain evidence="5">CF009</strain>
    </source>
</reference>
<dbReference type="InterPro" id="IPR050300">
    <property type="entry name" value="GDXG_lipolytic_enzyme"/>
</dbReference>
<evidence type="ECO:0000259" key="4">
    <source>
        <dbReference type="Pfam" id="PF20434"/>
    </source>
</evidence>
<dbReference type="AlphaFoldDB" id="A0AA47ELZ0"/>
<gene>
    <name evidence="5" type="ORF">LL038_10570</name>
</gene>
<keyword evidence="3" id="KW-0732">Signal</keyword>
<dbReference type="Proteomes" id="UP001164733">
    <property type="component" value="Chromosome"/>
</dbReference>
<keyword evidence="1 5" id="KW-0378">Hydrolase</keyword>
<evidence type="ECO:0000256" key="1">
    <source>
        <dbReference type="ARBA" id="ARBA00022801"/>
    </source>
</evidence>
<proteinExistence type="predicted"/>
<sequence>MNRKIKIITISLLLISTFALPLVGCSKKAKTSVPTATATTDQTSMAATYKDVVFANVTNDNGAKRDLKMNIFKPQGATKATPVLVYIHGGGWAMGDYQVDDAPKNPSTTSPAKTKPAAKPTGKATDQIAGDSAYKVFKRVLNSGITFVSIDYRLNSEAAFPAQSYDIKGAIRYIRAHAKEYGIDPDKIAVCGNSAGGHLATELATTGGIKELEGKVGGNLDYSSKVMACVDFYGPTDLLTMANEMDLSLQPHKEAVETHDSPKSNESILLGFSKEGQGVGVLRDIRDKNETNSPYWDKVKLAELASPINNVTSDDPPMFIAHGGHDSLVPIQQSLRLKDALIKAGVENIFMSNSKAPHGSQGEDVNNAAITWITNKLLAK</sequence>
<feature type="chain" id="PRO_5041279967" evidence="3">
    <location>
        <begin position="22"/>
        <end position="380"/>
    </location>
</feature>
<dbReference type="Pfam" id="PF20434">
    <property type="entry name" value="BD-FAE"/>
    <property type="match status" value="1"/>
</dbReference>
<name>A0AA47ELZ0_9CLOT</name>
<dbReference type="EMBL" id="CP086239">
    <property type="protein sequence ID" value="WAG62642.1"/>
    <property type="molecule type" value="Genomic_DNA"/>
</dbReference>
<protein>
    <submittedName>
        <fullName evidence="5">Alpha/beta hydrolase</fullName>
    </submittedName>
</protein>
<dbReference type="GO" id="GO:0016787">
    <property type="term" value="F:hydrolase activity"/>
    <property type="evidence" value="ECO:0007669"/>
    <property type="project" value="UniProtKB-KW"/>
</dbReference>
<feature type="region of interest" description="Disordered" evidence="2">
    <location>
        <begin position="99"/>
        <end position="125"/>
    </location>
</feature>
<feature type="domain" description="BD-FAE-like" evidence="4">
    <location>
        <begin position="134"/>
        <end position="341"/>
    </location>
</feature>
<dbReference type="PANTHER" id="PTHR48081">
    <property type="entry name" value="AB HYDROLASE SUPERFAMILY PROTEIN C4A8.06C"/>
    <property type="match status" value="1"/>
</dbReference>
<evidence type="ECO:0000256" key="3">
    <source>
        <dbReference type="SAM" id="SignalP"/>
    </source>
</evidence>
<accession>A0AA47ELZ0</accession>
<dbReference type="InterPro" id="IPR049492">
    <property type="entry name" value="BD-FAE-like_dom"/>
</dbReference>
<dbReference type="PANTHER" id="PTHR48081:SF13">
    <property type="entry name" value="ALPHA_BETA HYDROLASE"/>
    <property type="match status" value="1"/>
</dbReference>
<organism evidence="5 6">
    <name type="scientific">Clostridium estertheticum</name>
    <dbReference type="NCBI Taxonomy" id="238834"/>
    <lineage>
        <taxon>Bacteria</taxon>
        <taxon>Bacillati</taxon>
        <taxon>Bacillota</taxon>
        <taxon>Clostridia</taxon>
        <taxon>Eubacteriales</taxon>
        <taxon>Clostridiaceae</taxon>
        <taxon>Clostridium</taxon>
    </lineage>
</organism>
<evidence type="ECO:0000313" key="5">
    <source>
        <dbReference type="EMBL" id="WAG62642.1"/>
    </source>
</evidence>